<dbReference type="AlphaFoldDB" id="A0A9D9HG81"/>
<dbReference type="CDD" id="cd04301">
    <property type="entry name" value="NAT_SF"/>
    <property type="match status" value="1"/>
</dbReference>
<comment type="caution">
    <text evidence="8">The sequence shown here is derived from an EMBL/GenBank/DDBJ whole genome shotgun (WGS) entry which is preliminary data.</text>
</comment>
<dbReference type="PIRSF" id="PIRSF000423">
    <property type="entry name" value="ArgA"/>
    <property type="match status" value="1"/>
</dbReference>
<dbReference type="EMBL" id="JADIMS010000055">
    <property type="protein sequence ID" value="MBO8450121.1"/>
    <property type="molecule type" value="Genomic_DNA"/>
</dbReference>
<evidence type="ECO:0000256" key="6">
    <source>
        <dbReference type="ARBA" id="ARBA00048372"/>
    </source>
</evidence>
<gene>
    <name evidence="8" type="primary">argA</name>
    <name evidence="8" type="ORF">IAA96_03340</name>
</gene>
<evidence type="ECO:0000256" key="2">
    <source>
        <dbReference type="ARBA" id="ARBA00009145"/>
    </source>
</evidence>
<dbReference type="InterPro" id="IPR036393">
    <property type="entry name" value="AceGlu_kinase-like_sf"/>
</dbReference>
<dbReference type="PANTHER" id="PTHR30602">
    <property type="entry name" value="AMINO-ACID ACETYLTRANSFERASE"/>
    <property type="match status" value="1"/>
</dbReference>
<dbReference type="Gene3D" id="3.40.1160.10">
    <property type="entry name" value="Acetylglutamate kinase-like"/>
    <property type="match status" value="1"/>
</dbReference>
<dbReference type="HAMAP" id="MF_01105">
    <property type="entry name" value="N_acetyl_glu_synth"/>
    <property type="match status" value="1"/>
</dbReference>
<evidence type="ECO:0000313" key="8">
    <source>
        <dbReference type="EMBL" id="MBO8450121.1"/>
    </source>
</evidence>
<dbReference type="GO" id="GO:0006526">
    <property type="term" value="P:L-arginine biosynthetic process"/>
    <property type="evidence" value="ECO:0007669"/>
    <property type="project" value="InterPro"/>
</dbReference>
<dbReference type="GO" id="GO:0004042">
    <property type="term" value="F:L-glutamate N-acetyltransferase activity"/>
    <property type="evidence" value="ECO:0007669"/>
    <property type="project" value="InterPro"/>
</dbReference>
<reference evidence="8" key="2">
    <citation type="journal article" date="2021" name="PeerJ">
        <title>Extensive microbial diversity within the chicken gut microbiome revealed by metagenomics and culture.</title>
        <authorList>
            <person name="Gilroy R."/>
            <person name="Ravi A."/>
            <person name="Getino M."/>
            <person name="Pursley I."/>
            <person name="Horton D.L."/>
            <person name="Alikhan N.F."/>
            <person name="Baker D."/>
            <person name="Gharbi K."/>
            <person name="Hall N."/>
            <person name="Watson M."/>
            <person name="Adriaenssens E.M."/>
            <person name="Foster-Nyarko E."/>
            <person name="Jarju S."/>
            <person name="Secka A."/>
            <person name="Antonio M."/>
            <person name="Oren A."/>
            <person name="Chaudhuri R.R."/>
            <person name="La Ragione R."/>
            <person name="Hildebrand F."/>
            <person name="Pallen M.J."/>
        </authorList>
    </citation>
    <scope>NUCLEOTIDE SEQUENCE</scope>
    <source>
        <strain evidence="8">B3-4054</strain>
    </source>
</reference>
<comment type="similarity">
    <text evidence="2">Belongs to the acetyltransferase family. ArgA subfamily.</text>
</comment>
<evidence type="ECO:0000256" key="4">
    <source>
        <dbReference type="ARBA" id="ARBA00022679"/>
    </source>
</evidence>
<dbReference type="InterPro" id="IPR001048">
    <property type="entry name" value="Asp/Glu/Uridylate_kinase"/>
</dbReference>
<dbReference type="InterPro" id="IPR016181">
    <property type="entry name" value="Acyl_CoA_acyltransferase"/>
</dbReference>
<dbReference type="NCBIfam" id="TIGR01890">
    <property type="entry name" value="N-Ac-Glu-synth"/>
    <property type="match status" value="1"/>
</dbReference>
<dbReference type="PANTHER" id="PTHR30602:SF12">
    <property type="entry name" value="AMINO-ACID ACETYLTRANSFERASE NAGS1, CHLOROPLASTIC-RELATED"/>
    <property type="match status" value="1"/>
</dbReference>
<sequence>MTKTELIRDVIRYLRQFRGSTVVIHLDDALLDSPLFAGHMQDLGLLSEAGIRIVIVPGAKLCISRVLETYHVPWRFVQGMRITDGGGMDLIKMAAFDVSDRVMSRLAAERLHGVVGNWVSARGMGVVDGTDFGSAGKITRIDKTSLERVIDDGFLPILPCVGWTAVGRAYNLSSVDLAVETARVLHASKLFFLEDGLVLRADELRAPESAVISQDNRIASIPLDDVEPFLADNGLAQVLDSGTAADGGREDVRYTAKNARTAFLLRKCREACLGGVTRAHILNGAEDGAVPGEIFSETGSGTMIFRSDYSRFRTMTAADVPAVLSLMHPFIQSGILLPRSEEEVKGQAPWFTVYEIDGGIRACAELKPYPGCNCAEIAAVAVDDSCANSGIGPALMRRLIAKARGDGRAFVFVLTTQTADWFERFGFRAAGPERLPEERVRRMDPARGSRILILPLDRDGGNPAPDSLTEKN</sequence>
<evidence type="ECO:0000256" key="5">
    <source>
        <dbReference type="ARBA" id="ARBA00023315"/>
    </source>
</evidence>
<keyword evidence="5 8" id="KW-0012">Acyltransferase</keyword>
<dbReference type="EC" id="2.3.1.1" evidence="3"/>
<dbReference type="Proteomes" id="UP000823616">
    <property type="component" value="Unassembled WGS sequence"/>
</dbReference>
<dbReference type="PROSITE" id="PS51186">
    <property type="entry name" value="GNAT"/>
    <property type="match status" value="1"/>
</dbReference>
<evidence type="ECO:0000259" key="7">
    <source>
        <dbReference type="PROSITE" id="PS51186"/>
    </source>
</evidence>
<protein>
    <recommendedName>
        <fullName evidence="3">amino-acid N-acetyltransferase</fullName>
        <ecNumber evidence="3">2.3.1.1</ecNumber>
    </recommendedName>
</protein>
<comment type="catalytic activity">
    <reaction evidence="6">
        <text>L-glutamate + acetyl-CoA = N-acetyl-L-glutamate + CoA + H(+)</text>
        <dbReference type="Rhea" id="RHEA:24292"/>
        <dbReference type="ChEBI" id="CHEBI:15378"/>
        <dbReference type="ChEBI" id="CHEBI:29985"/>
        <dbReference type="ChEBI" id="CHEBI:44337"/>
        <dbReference type="ChEBI" id="CHEBI:57287"/>
        <dbReference type="ChEBI" id="CHEBI:57288"/>
        <dbReference type="EC" id="2.3.1.1"/>
    </reaction>
</comment>
<accession>A0A9D9HG81</accession>
<name>A0A9D9HG81_9SPIR</name>
<organism evidence="8 9">
    <name type="scientific">Candidatus Avitreponema avistercoris</name>
    <dbReference type="NCBI Taxonomy" id="2840705"/>
    <lineage>
        <taxon>Bacteria</taxon>
        <taxon>Pseudomonadati</taxon>
        <taxon>Spirochaetota</taxon>
        <taxon>Spirochaetia</taxon>
        <taxon>Spirochaetales</taxon>
        <taxon>Candidatus Avitreponema</taxon>
    </lineage>
</organism>
<dbReference type="GO" id="GO:0005737">
    <property type="term" value="C:cytoplasm"/>
    <property type="evidence" value="ECO:0007669"/>
    <property type="project" value="InterPro"/>
</dbReference>
<feature type="domain" description="N-acetyltransferase" evidence="7">
    <location>
        <begin position="310"/>
        <end position="457"/>
    </location>
</feature>
<dbReference type="InterPro" id="IPR000182">
    <property type="entry name" value="GNAT_dom"/>
</dbReference>
<evidence type="ECO:0000313" key="9">
    <source>
        <dbReference type="Proteomes" id="UP000823616"/>
    </source>
</evidence>
<comment type="pathway">
    <text evidence="1">Amino-acid biosynthesis; L-arginine biosynthesis; N(2)-acetyl-L-ornithine from L-glutamate: step 1/4.</text>
</comment>
<dbReference type="Gene3D" id="3.40.630.30">
    <property type="match status" value="1"/>
</dbReference>
<proteinExistence type="inferred from homology"/>
<dbReference type="InterPro" id="IPR010167">
    <property type="entry name" value="NH2A_AcTrfase"/>
</dbReference>
<evidence type="ECO:0000256" key="1">
    <source>
        <dbReference type="ARBA" id="ARBA00004925"/>
    </source>
</evidence>
<evidence type="ECO:0000256" key="3">
    <source>
        <dbReference type="ARBA" id="ARBA00012697"/>
    </source>
</evidence>
<reference evidence="8" key="1">
    <citation type="submission" date="2020-10" db="EMBL/GenBank/DDBJ databases">
        <authorList>
            <person name="Gilroy R."/>
        </authorList>
    </citation>
    <scope>NUCLEOTIDE SEQUENCE</scope>
    <source>
        <strain evidence="8">B3-4054</strain>
    </source>
</reference>
<dbReference type="SUPFAM" id="SSF55729">
    <property type="entry name" value="Acyl-CoA N-acyltransferases (Nat)"/>
    <property type="match status" value="1"/>
</dbReference>
<dbReference type="Pfam" id="PF00583">
    <property type="entry name" value="Acetyltransf_1"/>
    <property type="match status" value="1"/>
</dbReference>
<dbReference type="Pfam" id="PF00696">
    <property type="entry name" value="AA_kinase"/>
    <property type="match status" value="1"/>
</dbReference>
<keyword evidence="4 8" id="KW-0808">Transferase</keyword>
<dbReference type="SUPFAM" id="SSF53633">
    <property type="entry name" value="Carbamate kinase-like"/>
    <property type="match status" value="1"/>
</dbReference>